<dbReference type="InterPro" id="IPR000511">
    <property type="entry name" value="Holocyt_c/c1_synthase"/>
</dbReference>
<keyword evidence="9 10" id="KW-0456">Lyase</keyword>
<feature type="region of interest" description="Disordered" evidence="11">
    <location>
        <begin position="114"/>
        <end position="133"/>
    </location>
</feature>
<keyword evidence="5 10" id="KW-0999">Mitochondrion inner membrane</keyword>
<organism evidence="12 13">
    <name type="scientific">Rhypophila decipiens</name>
    <dbReference type="NCBI Taxonomy" id="261697"/>
    <lineage>
        <taxon>Eukaryota</taxon>
        <taxon>Fungi</taxon>
        <taxon>Dikarya</taxon>
        <taxon>Ascomycota</taxon>
        <taxon>Pezizomycotina</taxon>
        <taxon>Sordariomycetes</taxon>
        <taxon>Sordariomycetidae</taxon>
        <taxon>Sordariales</taxon>
        <taxon>Naviculisporaceae</taxon>
        <taxon>Rhypophila</taxon>
    </lineage>
</organism>
<proteinExistence type="inferred from homology"/>
<evidence type="ECO:0000256" key="6">
    <source>
        <dbReference type="ARBA" id="ARBA00023004"/>
    </source>
</evidence>
<dbReference type="EC" id="4.4.1.17" evidence="10"/>
<evidence type="ECO:0000256" key="8">
    <source>
        <dbReference type="ARBA" id="ARBA00023136"/>
    </source>
</evidence>
<evidence type="ECO:0000256" key="2">
    <source>
        <dbReference type="ARBA" id="ARBA00007255"/>
    </source>
</evidence>
<dbReference type="GO" id="GO:0046872">
    <property type="term" value="F:metal ion binding"/>
    <property type="evidence" value="ECO:0007669"/>
    <property type="project" value="UniProtKB-KW"/>
</dbReference>
<evidence type="ECO:0000256" key="9">
    <source>
        <dbReference type="ARBA" id="ARBA00023239"/>
    </source>
</evidence>
<keyword evidence="4 10" id="KW-0479">Metal-binding</keyword>
<dbReference type="AlphaFoldDB" id="A0AAN6Y492"/>
<dbReference type="EMBL" id="MU858138">
    <property type="protein sequence ID" value="KAK4211918.1"/>
    <property type="molecule type" value="Genomic_DNA"/>
</dbReference>
<comment type="caution">
    <text evidence="12">The sequence shown here is derived from an EMBL/GenBank/DDBJ whole genome shotgun (WGS) entry which is preliminary data.</text>
</comment>
<comment type="subcellular location">
    <subcellularLocation>
        <location evidence="1 10">Mitochondrion inner membrane</location>
    </subcellularLocation>
</comment>
<keyword evidence="13" id="KW-1185">Reference proteome</keyword>
<dbReference type="PROSITE" id="PS00822">
    <property type="entry name" value="CYTO_HEME_LYASE_2"/>
    <property type="match status" value="1"/>
</dbReference>
<evidence type="ECO:0000256" key="3">
    <source>
        <dbReference type="ARBA" id="ARBA00022617"/>
    </source>
</evidence>
<comment type="similarity">
    <text evidence="2 10">Belongs to the cytochrome c-type heme lyase family.</text>
</comment>
<comment type="function">
    <text evidence="10">Lyase that catalyzes the covalent linking of the heme group to the cytochrome C apoprotein to produce the mature functional cytochrome.</text>
</comment>
<evidence type="ECO:0000256" key="1">
    <source>
        <dbReference type="ARBA" id="ARBA00004273"/>
    </source>
</evidence>
<evidence type="ECO:0000256" key="7">
    <source>
        <dbReference type="ARBA" id="ARBA00023128"/>
    </source>
</evidence>
<dbReference type="Pfam" id="PF01265">
    <property type="entry name" value="Cyto_heme_lyase"/>
    <property type="match status" value="1"/>
</dbReference>
<keyword evidence="7 10" id="KW-0496">Mitochondrion</keyword>
<evidence type="ECO:0000256" key="10">
    <source>
        <dbReference type="RuleBase" id="RU363130"/>
    </source>
</evidence>
<evidence type="ECO:0000313" key="12">
    <source>
        <dbReference type="EMBL" id="KAK4211918.1"/>
    </source>
</evidence>
<name>A0AAN6Y492_9PEZI</name>
<keyword evidence="3 10" id="KW-0349">Heme</keyword>
<comment type="catalytic activity">
    <reaction evidence="10">
        <text>holo-[cytochrome c] = apo-[cytochrome c] + heme b</text>
        <dbReference type="Rhea" id="RHEA:22648"/>
        <dbReference type="Rhea" id="RHEA-COMP:10725"/>
        <dbReference type="Rhea" id="RHEA-COMP:10726"/>
        <dbReference type="ChEBI" id="CHEBI:29950"/>
        <dbReference type="ChEBI" id="CHEBI:60344"/>
        <dbReference type="ChEBI" id="CHEBI:83739"/>
        <dbReference type="EC" id="4.4.1.17"/>
    </reaction>
</comment>
<keyword evidence="6 10" id="KW-0408">Iron</keyword>
<dbReference type="Proteomes" id="UP001301769">
    <property type="component" value="Unassembled WGS sequence"/>
</dbReference>
<evidence type="ECO:0000313" key="13">
    <source>
        <dbReference type="Proteomes" id="UP001301769"/>
    </source>
</evidence>
<protein>
    <recommendedName>
        <fullName evidence="10">Holocytochrome c-type synthase</fullName>
        <ecNumber evidence="10">4.4.1.17</ecNumber>
    </recommendedName>
</protein>
<reference evidence="12" key="2">
    <citation type="submission" date="2023-05" db="EMBL/GenBank/DDBJ databases">
        <authorList>
            <consortium name="Lawrence Berkeley National Laboratory"/>
            <person name="Steindorff A."/>
            <person name="Hensen N."/>
            <person name="Bonometti L."/>
            <person name="Westerberg I."/>
            <person name="Brannstrom I.O."/>
            <person name="Guillou S."/>
            <person name="Cros-Aarteil S."/>
            <person name="Calhoun S."/>
            <person name="Haridas S."/>
            <person name="Kuo A."/>
            <person name="Mondo S."/>
            <person name="Pangilinan J."/>
            <person name="Riley R."/>
            <person name="Labutti K."/>
            <person name="Andreopoulos B."/>
            <person name="Lipzen A."/>
            <person name="Chen C."/>
            <person name="Yanf M."/>
            <person name="Daum C."/>
            <person name="Ng V."/>
            <person name="Clum A."/>
            <person name="Ohm R."/>
            <person name="Martin F."/>
            <person name="Silar P."/>
            <person name="Natvig D."/>
            <person name="Lalanne C."/>
            <person name="Gautier V."/>
            <person name="Ament-Velasquez S.L."/>
            <person name="Kruys A."/>
            <person name="Hutchinson M.I."/>
            <person name="Powell A.J."/>
            <person name="Barry K."/>
            <person name="Miller A.N."/>
            <person name="Grigoriev I.V."/>
            <person name="Debuchy R."/>
            <person name="Gladieux P."/>
            <person name="Thoren M.H."/>
            <person name="Johannesson H."/>
        </authorList>
    </citation>
    <scope>NUCLEOTIDE SEQUENCE</scope>
    <source>
        <strain evidence="12">PSN293</strain>
    </source>
</reference>
<feature type="compositionally biased region" description="Low complexity" evidence="11">
    <location>
        <begin position="48"/>
        <end position="61"/>
    </location>
</feature>
<dbReference type="GO" id="GO:0005743">
    <property type="term" value="C:mitochondrial inner membrane"/>
    <property type="evidence" value="ECO:0007669"/>
    <property type="project" value="UniProtKB-SubCell"/>
</dbReference>
<evidence type="ECO:0000256" key="5">
    <source>
        <dbReference type="ARBA" id="ARBA00022792"/>
    </source>
</evidence>
<dbReference type="GO" id="GO:0004408">
    <property type="term" value="F:holocytochrome-c synthase activity"/>
    <property type="evidence" value="ECO:0007669"/>
    <property type="project" value="UniProtKB-EC"/>
</dbReference>
<dbReference type="PANTHER" id="PTHR12743">
    <property type="entry name" value="CYTOCHROME C1 HEME LYASE"/>
    <property type="match status" value="1"/>
</dbReference>
<reference evidence="12" key="1">
    <citation type="journal article" date="2023" name="Mol. Phylogenet. Evol.">
        <title>Genome-scale phylogeny and comparative genomics of the fungal order Sordariales.</title>
        <authorList>
            <person name="Hensen N."/>
            <person name="Bonometti L."/>
            <person name="Westerberg I."/>
            <person name="Brannstrom I.O."/>
            <person name="Guillou S."/>
            <person name="Cros-Aarteil S."/>
            <person name="Calhoun S."/>
            <person name="Haridas S."/>
            <person name="Kuo A."/>
            <person name="Mondo S."/>
            <person name="Pangilinan J."/>
            <person name="Riley R."/>
            <person name="LaButti K."/>
            <person name="Andreopoulos B."/>
            <person name="Lipzen A."/>
            <person name="Chen C."/>
            <person name="Yan M."/>
            <person name="Daum C."/>
            <person name="Ng V."/>
            <person name="Clum A."/>
            <person name="Steindorff A."/>
            <person name="Ohm R.A."/>
            <person name="Martin F."/>
            <person name="Silar P."/>
            <person name="Natvig D.O."/>
            <person name="Lalanne C."/>
            <person name="Gautier V."/>
            <person name="Ament-Velasquez S.L."/>
            <person name="Kruys A."/>
            <person name="Hutchinson M.I."/>
            <person name="Powell A.J."/>
            <person name="Barry K."/>
            <person name="Miller A.N."/>
            <person name="Grigoriev I.V."/>
            <person name="Debuchy R."/>
            <person name="Gladieux P."/>
            <person name="Hiltunen Thoren M."/>
            <person name="Johannesson H."/>
        </authorList>
    </citation>
    <scope>NUCLEOTIDE SEQUENCE</scope>
    <source>
        <strain evidence="12">PSN293</strain>
    </source>
</reference>
<feature type="region of interest" description="Disordered" evidence="11">
    <location>
        <begin position="1"/>
        <end position="86"/>
    </location>
</feature>
<sequence length="325" mass="35992">MGWFWADATSSTSAAAPAVSKHGDASPPPGCPMHKKSVEAMTPPAVCPASGASTPATATPPSSCPVSHTKADNIPTAGDHKKEEPSMLSKLNPLNYMFYSISQERAPDQTFALPTEREPSSIPKGTGDGNWEYPSPQQMYNALIRKGHTDTDITAVEAMVAVHNFLNEGAWEEIVDWERRFSKGLKRGWEISKHGEKNAPMVLRRLEAQEGGEQPDPKLVRFQGRPGEMTPRAAMLQVMKKIYPSYFDNEPPFDRHDWYVARNVNGQVKEVRYVIDYYSGQGDAEFILDVRPAMTPTGAAERLLRWGGDVWYRASGAEVRGQKDN</sequence>
<dbReference type="PANTHER" id="PTHR12743:SF3">
    <property type="entry name" value="HOLOCYTOCHROME-C SYNTHASE"/>
    <property type="match status" value="1"/>
</dbReference>
<feature type="compositionally biased region" description="Low complexity" evidence="11">
    <location>
        <begin position="1"/>
        <end position="20"/>
    </location>
</feature>
<accession>A0AAN6Y492</accession>
<gene>
    <name evidence="12" type="ORF">QBC37DRAFT_426003</name>
</gene>
<evidence type="ECO:0000256" key="4">
    <source>
        <dbReference type="ARBA" id="ARBA00022723"/>
    </source>
</evidence>
<keyword evidence="8 10" id="KW-0472">Membrane</keyword>
<evidence type="ECO:0000256" key="11">
    <source>
        <dbReference type="SAM" id="MobiDB-lite"/>
    </source>
</evidence>